<dbReference type="Proteomes" id="UP001178281">
    <property type="component" value="Unassembled WGS sequence"/>
</dbReference>
<accession>A0AA90NCK5</accession>
<feature type="compositionally biased region" description="Pro residues" evidence="1">
    <location>
        <begin position="1"/>
        <end position="14"/>
    </location>
</feature>
<reference evidence="3" key="1">
    <citation type="submission" date="2023-08" db="EMBL/GenBank/DDBJ databases">
        <title>The draft genome of Tsukamurella strandjordii strain 050030.</title>
        <authorList>
            <person name="Zhao F."/>
            <person name="Feng Y."/>
            <person name="Zong Z."/>
        </authorList>
    </citation>
    <scope>NUCLEOTIDE SEQUENCE</scope>
    <source>
        <strain evidence="3">050030</strain>
    </source>
</reference>
<keyword evidence="2" id="KW-1133">Transmembrane helix</keyword>
<feature type="region of interest" description="Disordered" evidence="1">
    <location>
        <begin position="79"/>
        <end position="101"/>
    </location>
</feature>
<sequence length="270" mass="27987">MTGPYPGPTGPQYPGPQNQGPQNQGAQPPNPYAQYSAPAAGPPPQKPNRTVWWVAGAAVVLVLVVAMAAVAVVLTRDTKGGTDAAPSTVTTEASCGLPGESPTVPITDRVVAGPLSFPVSAAPTWIPQDYTAYAQSALAQGLRDSIPGQSWQAHAEIGLTTFTSKISSAEAARRMVPCIAAGAGYARYSPRVEGLTEPQPVTVDGVAASRVTARVLVQKEGLNFPGDIVTVVVIDSAPQAYFMSDTPIGDEARAAVAQQIFDQLKVARDV</sequence>
<keyword evidence="2" id="KW-0472">Membrane</keyword>
<gene>
    <name evidence="3" type="ORF">Q7X28_02055</name>
</gene>
<dbReference type="AlphaFoldDB" id="A0AA90NCK5"/>
<keyword evidence="4" id="KW-1185">Reference proteome</keyword>
<evidence type="ECO:0000313" key="4">
    <source>
        <dbReference type="Proteomes" id="UP001178281"/>
    </source>
</evidence>
<dbReference type="RefSeq" id="WP_305110137.1">
    <property type="nucleotide sequence ID" value="NZ_JAUTIX010000001.1"/>
</dbReference>
<feature type="transmembrane region" description="Helical" evidence="2">
    <location>
        <begin position="51"/>
        <end position="74"/>
    </location>
</feature>
<proteinExistence type="predicted"/>
<evidence type="ECO:0000256" key="2">
    <source>
        <dbReference type="SAM" id="Phobius"/>
    </source>
</evidence>
<organism evidence="3 4">
    <name type="scientific">Tsukamurella strandjordii</name>
    <dbReference type="NCBI Taxonomy" id="147577"/>
    <lineage>
        <taxon>Bacteria</taxon>
        <taxon>Bacillati</taxon>
        <taxon>Actinomycetota</taxon>
        <taxon>Actinomycetes</taxon>
        <taxon>Mycobacteriales</taxon>
        <taxon>Tsukamurellaceae</taxon>
        <taxon>Tsukamurella</taxon>
    </lineage>
</organism>
<evidence type="ECO:0000313" key="3">
    <source>
        <dbReference type="EMBL" id="MDP0396703.1"/>
    </source>
</evidence>
<feature type="compositionally biased region" description="Low complexity" evidence="1">
    <location>
        <begin position="15"/>
        <end position="35"/>
    </location>
</feature>
<feature type="region of interest" description="Disordered" evidence="1">
    <location>
        <begin position="1"/>
        <end position="46"/>
    </location>
</feature>
<comment type="caution">
    <text evidence="3">The sequence shown here is derived from an EMBL/GenBank/DDBJ whole genome shotgun (WGS) entry which is preliminary data.</text>
</comment>
<protein>
    <submittedName>
        <fullName evidence="3">Uncharacterized protein</fullName>
    </submittedName>
</protein>
<evidence type="ECO:0000256" key="1">
    <source>
        <dbReference type="SAM" id="MobiDB-lite"/>
    </source>
</evidence>
<name>A0AA90NCK5_9ACTN</name>
<dbReference type="EMBL" id="JAUTIX010000001">
    <property type="protein sequence ID" value="MDP0396703.1"/>
    <property type="molecule type" value="Genomic_DNA"/>
</dbReference>
<keyword evidence="2" id="KW-0812">Transmembrane</keyword>